<comment type="subcellular location">
    <subcellularLocation>
        <location evidence="1">Endosome</location>
    </subcellularLocation>
</comment>
<dbReference type="OrthoDB" id="10260857at2759"/>
<dbReference type="PANTHER" id="PTHR13678">
    <property type="entry name" value="VACUOLAR PROTEIN SORTING-ASSOCIATED PROTEIN 37"/>
    <property type="match status" value="1"/>
</dbReference>
<reference evidence="11" key="3">
    <citation type="submission" date="2025-08" db="UniProtKB">
        <authorList>
            <consortium name="RefSeq"/>
        </authorList>
    </citation>
    <scope>IDENTIFICATION</scope>
    <source>
        <strain evidence="11">CBS 342.82</strain>
    </source>
</reference>
<reference evidence="11" key="1">
    <citation type="submission" date="2020-01" db="EMBL/GenBank/DDBJ databases">
        <authorList>
            <consortium name="DOE Joint Genome Institute"/>
            <person name="Haridas S."/>
            <person name="Albert R."/>
            <person name="Binder M."/>
            <person name="Bloem J."/>
            <person name="Labutti K."/>
            <person name="Salamov A."/>
            <person name="Andreopoulos B."/>
            <person name="Baker S.E."/>
            <person name="Barry K."/>
            <person name="Bills G."/>
            <person name="Bluhm B.H."/>
            <person name="Cannon C."/>
            <person name="Castanera R."/>
            <person name="Culley D.E."/>
            <person name="Daum C."/>
            <person name="Ezra D."/>
            <person name="Gonzalez J.B."/>
            <person name="Henrissat B."/>
            <person name="Kuo A."/>
            <person name="Liang C."/>
            <person name="Lipzen A."/>
            <person name="Lutzoni F."/>
            <person name="Magnuson J."/>
            <person name="Mondo S."/>
            <person name="Nolan M."/>
            <person name="Ohm R."/>
            <person name="Pangilinan J."/>
            <person name="Park H.-J."/>
            <person name="Ramirez L."/>
            <person name="Alfaro M."/>
            <person name="Sun H."/>
            <person name="Tritt A."/>
            <person name="Yoshinaga Y."/>
            <person name="Zwiers L.-H."/>
            <person name="Turgeon B.G."/>
            <person name="Goodwin S.B."/>
            <person name="Spatafora J.W."/>
            <person name="Crous P.W."/>
            <person name="Grigoriev I.V."/>
        </authorList>
    </citation>
    <scope>NUCLEOTIDE SEQUENCE</scope>
    <source>
        <strain evidence="11">CBS 342.82</strain>
    </source>
</reference>
<dbReference type="AlphaFoldDB" id="A0A6J3LYS7"/>
<evidence type="ECO:0000256" key="6">
    <source>
        <dbReference type="PROSITE-ProRule" id="PRU00646"/>
    </source>
</evidence>
<dbReference type="RefSeq" id="XP_033457947.1">
    <property type="nucleotide sequence ID" value="XM_033601664.1"/>
</dbReference>
<feature type="compositionally biased region" description="Pro residues" evidence="8">
    <location>
        <begin position="22"/>
        <end position="49"/>
    </location>
</feature>
<feature type="region of interest" description="Disordered" evidence="8">
    <location>
        <begin position="1"/>
        <end position="76"/>
    </location>
</feature>
<dbReference type="Proteomes" id="UP000504637">
    <property type="component" value="Unplaced"/>
</dbReference>
<dbReference type="Pfam" id="PF07200">
    <property type="entry name" value="Mod_r"/>
    <property type="match status" value="1"/>
</dbReference>
<keyword evidence="3 6" id="KW-0813">Transport</keyword>
<evidence type="ECO:0000256" key="7">
    <source>
        <dbReference type="SAM" id="Coils"/>
    </source>
</evidence>
<comment type="similarity">
    <text evidence="2">Belongs to the VPS37 family.</text>
</comment>
<sequence>MSHPQQTFSPPPPPSTLYTSTPPAPPPKPLDSAPPPQGRPPPPPPPPPGYSHNGSTDVDNGNGYRPQPNPAAQTQIPPIQSDWLPEILADKSTQDLQTLLSDPTLQSALVSDPATTHPAITASEAALEPYLTANIALANNTLELESRLQELRAQTQSRLLALRGLKQQHEAKLKEAEAALWEYSPMALKQRLNASLLEQEQLLRDVEEGWLDEDGLASEKEVAELVRRVKEVKKLAFLRQERKARWDEARVGGWR</sequence>
<accession>A0A6J3LYS7</accession>
<reference evidence="11" key="2">
    <citation type="submission" date="2020-04" db="EMBL/GenBank/DDBJ databases">
        <authorList>
            <consortium name="NCBI Genome Project"/>
        </authorList>
    </citation>
    <scope>NUCLEOTIDE SEQUENCE</scope>
    <source>
        <strain evidence="11">CBS 342.82</strain>
    </source>
</reference>
<evidence type="ECO:0000256" key="4">
    <source>
        <dbReference type="ARBA" id="ARBA00022753"/>
    </source>
</evidence>
<evidence type="ECO:0000313" key="10">
    <source>
        <dbReference type="Proteomes" id="UP000504637"/>
    </source>
</evidence>
<evidence type="ECO:0000256" key="2">
    <source>
        <dbReference type="ARBA" id="ARBA00007617"/>
    </source>
</evidence>
<gene>
    <name evidence="11" type="ORF">K489DRAFT_322991</name>
</gene>
<keyword evidence="4" id="KW-0967">Endosome</keyword>
<protein>
    <recommendedName>
        <fullName evidence="9">VPS37 C-terminal domain-containing protein</fullName>
    </recommendedName>
</protein>
<evidence type="ECO:0000256" key="5">
    <source>
        <dbReference type="ARBA" id="ARBA00022927"/>
    </source>
</evidence>
<dbReference type="InterPro" id="IPR037202">
    <property type="entry name" value="ESCRT_assembly_dom"/>
</dbReference>
<dbReference type="PROSITE" id="PS51314">
    <property type="entry name" value="VPS37_C"/>
    <property type="match status" value="1"/>
</dbReference>
<evidence type="ECO:0000313" key="11">
    <source>
        <dbReference type="RefSeq" id="XP_033457947.1"/>
    </source>
</evidence>
<dbReference type="GO" id="GO:0000813">
    <property type="term" value="C:ESCRT I complex"/>
    <property type="evidence" value="ECO:0007669"/>
    <property type="project" value="TreeGrafter"/>
</dbReference>
<dbReference type="PANTHER" id="PTHR13678:SF2">
    <property type="entry name" value="VACUOLAR PROTEIN SORTING-ASSOCIATED PROTEIN 37A"/>
    <property type="match status" value="1"/>
</dbReference>
<feature type="domain" description="VPS37 C-terminal" evidence="9">
    <location>
        <begin position="166"/>
        <end position="255"/>
    </location>
</feature>
<keyword evidence="5 6" id="KW-0653">Protein transport</keyword>
<dbReference type="GO" id="GO:0043162">
    <property type="term" value="P:ubiquitin-dependent protein catabolic process via the multivesicular body sorting pathway"/>
    <property type="evidence" value="ECO:0007669"/>
    <property type="project" value="TreeGrafter"/>
</dbReference>
<evidence type="ECO:0000256" key="8">
    <source>
        <dbReference type="SAM" id="MobiDB-lite"/>
    </source>
</evidence>
<keyword evidence="7" id="KW-0175">Coiled coil</keyword>
<dbReference type="InterPro" id="IPR009851">
    <property type="entry name" value="Mod_r"/>
</dbReference>
<organism evidence="11">
    <name type="scientific">Dissoconium aciculare CBS 342.82</name>
    <dbReference type="NCBI Taxonomy" id="1314786"/>
    <lineage>
        <taxon>Eukaryota</taxon>
        <taxon>Fungi</taxon>
        <taxon>Dikarya</taxon>
        <taxon>Ascomycota</taxon>
        <taxon>Pezizomycotina</taxon>
        <taxon>Dothideomycetes</taxon>
        <taxon>Dothideomycetidae</taxon>
        <taxon>Mycosphaerellales</taxon>
        <taxon>Dissoconiaceae</taxon>
        <taxon>Dissoconium</taxon>
    </lineage>
</organism>
<dbReference type="GeneID" id="54359464"/>
<dbReference type="GO" id="GO:0006612">
    <property type="term" value="P:protein targeting to membrane"/>
    <property type="evidence" value="ECO:0007669"/>
    <property type="project" value="TreeGrafter"/>
</dbReference>
<name>A0A6J3LYS7_9PEZI</name>
<feature type="coiled-coil region" evidence="7">
    <location>
        <begin position="134"/>
        <end position="179"/>
    </location>
</feature>
<evidence type="ECO:0000256" key="3">
    <source>
        <dbReference type="ARBA" id="ARBA00022448"/>
    </source>
</evidence>
<keyword evidence="10" id="KW-1185">Reference proteome</keyword>
<dbReference type="SUPFAM" id="SSF140111">
    <property type="entry name" value="Endosomal sorting complex assembly domain"/>
    <property type="match status" value="1"/>
</dbReference>
<evidence type="ECO:0000259" key="9">
    <source>
        <dbReference type="PROSITE" id="PS51314"/>
    </source>
</evidence>
<dbReference type="GO" id="GO:0006623">
    <property type="term" value="P:protein targeting to vacuole"/>
    <property type="evidence" value="ECO:0007669"/>
    <property type="project" value="TreeGrafter"/>
</dbReference>
<proteinExistence type="inferred from homology"/>
<evidence type="ECO:0000256" key="1">
    <source>
        <dbReference type="ARBA" id="ARBA00004177"/>
    </source>
</evidence>